<dbReference type="GO" id="GO:0022857">
    <property type="term" value="F:transmembrane transporter activity"/>
    <property type="evidence" value="ECO:0007669"/>
    <property type="project" value="TreeGrafter"/>
</dbReference>
<dbReference type="InterPro" id="IPR023395">
    <property type="entry name" value="MCP_dom_sf"/>
</dbReference>
<dbReference type="InterPro" id="IPR002067">
    <property type="entry name" value="MCP"/>
</dbReference>
<evidence type="ECO:0000313" key="13">
    <source>
        <dbReference type="EMBL" id="KAA8909804.1"/>
    </source>
</evidence>
<evidence type="ECO:0000256" key="8">
    <source>
        <dbReference type="ARBA" id="ARBA00023128"/>
    </source>
</evidence>
<gene>
    <name evidence="13" type="ORF">FN846DRAFT_594361</name>
</gene>
<comment type="caution">
    <text evidence="13">The sequence shown here is derived from an EMBL/GenBank/DDBJ whole genome shotgun (WGS) entry which is preliminary data.</text>
</comment>
<dbReference type="InParanoid" id="A0A5J5F1V3"/>
<evidence type="ECO:0000256" key="1">
    <source>
        <dbReference type="ARBA" id="ARBA00004448"/>
    </source>
</evidence>
<dbReference type="OrthoDB" id="193856at2759"/>
<feature type="repeat" description="Solcar" evidence="10">
    <location>
        <begin position="82"/>
        <end position="164"/>
    </location>
</feature>
<dbReference type="SUPFAM" id="SSF103506">
    <property type="entry name" value="Mitochondrial carrier"/>
    <property type="match status" value="1"/>
</dbReference>
<sequence length="288" mass="30787">MADFIAGYISGAASILLGSPLDIIKARLQVSTGNRAISSPQPYRFPTLLSTLQGTASPLLTYGALNALLFSAYNRSLPYLPSSLTGTFLAGCIGGLASFTLAAPTEAIKCRAQLSPHLSSWAVMRALLKSHGVRGLYIGGGVTAVRDAVGYGFYFATYEGAKPLFSAPEGQAAILVAGGVAGCATWASIYPLDVVKTRVQTQVLPERGEREGLLGERKGRAWHGGWSSWECARRAYAEGGAKVFFDGLGVCMARAFLVNAVQWAIYEYVMRQFREYAPEESRPVQASV</sequence>
<keyword evidence="5" id="KW-0677">Repeat</keyword>
<dbReference type="InterPro" id="IPR050567">
    <property type="entry name" value="Mitochondrial_Carrier"/>
</dbReference>
<evidence type="ECO:0000256" key="6">
    <source>
        <dbReference type="ARBA" id="ARBA00022792"/>
    </source>
</evidence>
<feature type="transmembrane region" description="Helical" evidence="12">
    <location>
        <begin position="85"/>
        <end position="103"/>
    </location>
</feature>
<evidence type="ECO:0000256" key="2">
    <source>
        <dbReference type="ARBA" id="ARBA00006375"/>
    </source>
</evidence>
<feature type="repeat" description="Solcar" evidence="10">
    <location>
        <begin position="169"/>
        <end position="272"/>
    </location>
</feature>
<feature type="repeat" description="Solcar" evidence="10">
    <location>
        <begin position="1"/>
        <end position="79"/>
    </location>
</feature>
<dbReference type="Pfam" id="PF00153">
    <property type="entry name" value="Mito_carr"/>
    <property type="match status" value="3"/>
</dbReference>
<dbReference type="PRINTS" id="PR00926">
    <property type="entry name" value="MITOCARRIER"/>
</dbReference>
<proteinExistence type="inferred from homology"/>
<evidence type="ECO:0000256" key="7">
    <source>
        <dbReference type="ARBA" id="ARBA00022989"/>
    </source>
</evidence>
<keyword evidence="8" id="KW-0496">Mitochondrion</keyword>
<evidence type="ECO:0000256" key="10">
    <source>
        <dbReference type="PROSITE-ProRule" id="PRU00282"/>
    </source>
</evidence>
<evidence type="ECO:0000256" key="11">
    <source>
        <dbReference type="RuleBase" id="RU000488"/>
    </source>
</evidence>
<dbReference type="Proteomes" id="UP000326924">
    <property type="component" value="Unassembled WGS sequence"/>
</dbReference>
<dbReference type="GO" id="GO:0005743">
    <property type="term" value="C:mitochondrial inner membrane"/>
    <property type="evidence" value="ECO:0007669"/>
    <property type="project" value="UniProtKB-SubCell"/>
</dbReference>
<protein>
    <submittedName>
        <fullName evidence="13">Solute carrier family 25 protein</fullName>
    </submittedName>
</protein>
<evidence type="ECO:0000256" key="3">
    <source>
        <dbReference type="ARBA" id="ARBA00022448"/>
    </source>
</evidence>
<name>A0A5J5F1V3_9PEZI</name>
<organism evidence="13 14">
    <name type="scientific">Sphaerosporella brunnea</name>
    <dbReference type="NCBI Taxonomy" id="1250544"/>
    <lineage>
        <taxon>Eukaryota</taxon>
        <taxon>Fungi</taxon>
        <taxon>Dikarya</taxon>
        <taxon>Ascomycota</taxon>
        <taxon>Pezizomycotina</taxon>
        <taxon>Pezizomycetes</taxon>
        <taxon>Pezizales</taxon>
        <taxon>Pyronemataceae</taxon>
        <taxon>Sphaerosporella</taxon>
    </lineage>
</organism>
<evidence type="ECO:0000256" key="4">
    <source>
        <dbReference type="ARBA" id="ARBA00022692"/>
    </source>
</evidence>
<dbReference type="InterPro" id="IPR018108">
    <property type="entry name" value="MCP_transmembrane"/>
</dbReference>
<evidence type="ECO:0000313" key="14">
    <source>
        <dbReference type="Proteomes" id="UP000326924"/>
    </source>
</evidence>
<feature type="transmembrane region" description="Helical" evidence="12">
    <location>
        <begin position="45"/>
        <end position="65"/>
    </location>
</feature>
<evidence type="ECO:0000256" key="12">
    <source>
        <dbReference type="SAM" id="Phobius"/>
    </source>
</evidence>
<keyword evidence="9 10" id="KW-0472">Membrane</keyword>
<feature type="transmembrane region" description="Helical" evidence="12">
    <location>
        <begin position="6"/>
        <end position="24"/>
    </location>
</feature>
<reference evidence="13 14" key="1">
    <citation type="submission" date="2019-09" db="EMBL/GenBank/DDBJ databases">
        <title>Draft genome of the ectomycorrhizal ascomycete Sphaerosporella brunnea.</title>
        <authorList>
            <consortium name="DOE Joint Genome Institute"/>
            <person name="Benucci G.M."/>
            <person name="Marozzi G."/>
            <person name="Antonielli L."/>
            <person name="Sanchez S."/>
            <person name="Marco P."/>
            <person name="Wang X."/>
            <person name="Falini L.B."/>
            <person name="Barry K."/>
            <person name="Haridas S."/>
            <person name="Lipzen A."/>
            <person name="Labutti K."/>
            <person name="Grigoriev I.V."/>
            <person name="Murat C."/>
            <person name="Martin F."/>
            <person name="Albertini E."/>
            <person name="Donnini D."/>
            <person name="Bonito G."/>
        </authorList>
    </citation>
    <scope>NUCLEOTIDE SEQUENCE [LARGE SCALE GENOMIC DNA]</scope>
    <source>
        <strain evidence="13 14">Sb_GMNB300</strain>
    </source>
</reference>
<keyword evidence="6" id="KW-0999">Mitochondrion inner membrane</keyword>
<dbReference type="AlphaFoldDB" id="A0A5J5F1V3"/>
<dbReference type="Gene3D" id="1.50.40.10">
    <property type="entry name" value="Mitochondrial carrier domain"/>
    <property type="match status" value="1"/>
</dbReference>
<keyword evidence="3 11" id="KW-0813">Transport</keyword>
<comment type="subcellular location">
    <subcellularLocation>
        <location evidence="1">Mitochondrion inner membrane</location>
        <topology evidence="1">Multi-pass membrane protein</topology>
    </subcellularLocation>
</comment>
<accession>A0A5J5F1V3</accession>
<comment type="similarity">
    <text evidence="2 11">Belongs to the mitochondrial carrier (TC 2.A.29) family.</text>
</comment>
<dbReference type="PROSITE" id="PS50920">
    <property type="entry name" value="SOLCAR"/>
    <property type="match status" value="3"/>
</dbReference>
<evidence type="ECO:0000256" key="9">
    <source>
        <dbReference type="ARBA" id="ARBA00023136"/>
    </source>
</evidence>
<dbReference type="PANTHER" id="PTHR45624:SF10">
    <property type="entry name" value="SLC (SOLUTE CARRIER) HOMOLOG"/>
    <property type="match status" value="1"/>
</dbReference>
<keyword evidence="4 10" id="KW-0812">Transmembrane</keyword>
<dbReference type="EMBL" id="VXIS01000054">
    <property type="protein sequence ID" value="KAA8909804.1"/>
    <property type="molecule type" value="Genomic_DNA"/>
</dbReference>
<keyword evidence="7 12" id="KW-1133">Transmembrane helix</keyword>
<dbReference type="PANTHER" id="PTHR45624">
    <property type="entry name" value="MITOCHONDRIAL BASIC AMINO ACIDS TRANSPORTER-RELATED"/>
    <property type="match status" value="1"/>
</dbReference>
<evidence type="ECO:0000256" key="5">
    <source>
        <dbReference type="ARBA" id="ARBA00022737"/>
    </source>
</evidence>
<keyword evidence="14" id="KW-1185">Reference proteome</keyword>